<evidence type="ECO:0000313" key="2">
    <source>
        <dbReference type="Proteomes" id="UP000218164"/>
    </source>
</evidence>
<dbReference type="Proteomes" id="UP000218164">
    <property type="component" value="Unassembled WGS sequence"/>
</dbReference>
<accession>A0A2A2HN75</accession>
<gene>
    <name evidence="1" type="ORF">ASJ81_02190</name>
</gene>
<evidence type="ECO:0000313" key="1">
    <source>
        <dbReference type="EMBL" id="PAV10941.1"/>
    </source>
</evidence>
<proteinExistence type="predicted"/>
<keyword evidence="2" id="KW-1185">Reference proteome</keyword>
<protein>
    <submittedName>
        <fullName evidence="1">Uncharacterized protein</fullName>
    </submittedName>
</protein>
<dbReference type="AlphaFoldDB" id="A0A2A2HN75"/>
<name>A0A2A2HN75_9EURY</name>
<reference evidence="1 2" key="1">
    <citation type="journal article" date="2017" name="BMC Genomics">
        <title>Genomic analysis of methanogenic archaea reveals a shift towards energy conservation.</title>
        <authorList>
            <person name="Gilmore S.P."/>
            <person name="Henske J.K."/>
            <person name="Sexton J.A."/>
            <person name="Solomon K.V."/>
            <person name="Seppala S."/>
            <person name="Yoo J.I."/>
            <person name="Huyett L.M."/>
            <person name="Pressman A."/>
            <person name="Cogan J.Z."/>
            <person name="Kivenson V."/>
            <person name="Peng X."/>
            <person name="Tan Y."/>
            <person name="Valentine D.L."/>
            <person name="O'Malley M.A."/>
        </authorList>
    </citation>
    <scope>NUCLEOTIDE SEQUENCE [LARGE SCALE GENOMIC DNA]</scope>
    <source>
        <strain evidence="1 2">MC-15</strain>
    </source>
</reference>
<sequence>MIQNQFARRNLTNFVRGELGLKLDVFFKKKAEENRSKAVIASNINRKHVNKENYIDPVSQNSAKLEVQSIDVREEVAKAAGVSHFTIPQIKRIFRAASGKQNKLSQELFCVYDPN</sequence>
<dbReference type="EMBL" id="LMVP01000538">
    <property type="protein sequence ID" value="PAV10941.1"/>
    <property type="molecule type" value="Genomic_DNA"/>
</dbReference>
<comment type="caution">
    <text evidence="1">The sequence shown here is derived from an EMBL/GenBank/DDBJ whole genome shotgun (WGS) entry which is preliminary data.</text>
</comment>
<organism evidence="1 2">
    <name type="scientific">Methanosarcina spelaei</name>
    <dbReference type="NCBI Taxonomy" id="1036679"/>
    <lineage>
        <taxon>Archaea</taxon>
        <taxon>Methanobacteriati</taxon>
        <taxon>Methanobacteriota</taxon>
        <taxon>Stenosarchaea group</taxon>
        <taxon>Methanomicrobia</taxon>
        <taxon>Methanosarcinales</taxon>
        <taxon>Methanosarcinaceae</taxon>
        <taxon>Methanosarcina</taxon>
    </lineage>
</organism>